<feature type="signal peptide" evidence="1">
    <location>
        <begin position="1"/>
        <end position="22"/>
    </location>
</feature>
<evidence type="ECO:0000256" key="1">
    <source>
        <dbReference type="SAM" id="SignalP"/>
    </source>
</evidence>
<dbReference type="Gene3D" id="2.60.40.10">
    <property type="entry name" value="Immunoglobulins"/>
    <property type="match status" value="1"/>
</dbReference>
<dbReference type="InterPro" id="IPR013783">
    <property type="entry name" value="Ig-like_fold"/>
</dbReference>
<organism evidence="2 3">
    <name type="scientific">Dreissena polymorpha</name>
    <name type="common">Zebra mussel</name>
    <name type="synonym">Mytilus polymorpha</name>
    <dbReference type="NCBI Taxonomy" id="45954"/>
    <lineage>
        <taxon>Eukaryota</taxon>
        <taxon>Metazoa</taxon>
        <taxon>Spiralia</taxon>
        <taxon>Lophotrochozoa</taxon>
        <taxon>Mollusca</taxon>
        <taxon>Bivalvia</taxon>
        <taxon>Autobranchia</taxon>
        <taxon>Heteroconchia</taxon>
        <taxon>Euheterodonta</taxon>
        <taxon>Imparidentia</taxon>
        <taxon>Neoheterodontei</taxon>
        <taxon>Myida</taxon>
        <taxon>Dreissenoidea</taxon>
        <taxon>Dreissenidae</taxon>
        <taxon>Dreissena</taxon>
    </lineage>
</organism>
<name>A0A9D4BPW5_DREPO</name>
<comment type="caution">
    <text evidence="2">The sequence shown here is derived from an EMBL/GenBank/DDBJ whole genome shotgun (WGS) entry which is preliminary data.</text>
</comment>
<feature type="chain" id="PRO_5039161741" evidence="1">
    <location>
        <begin position="23"/>
        <end position="118"/>
    </location>
</feature>
<reference evidence="2" key="1">
    <citation type="journal article" date="2019" name="bioRxiv">
        <title>The Genome of the Zebra Mussel, Dreissena polymorpha: A Resource for Invasive Species Research.</title>
        <authorList>
            <person name="McCartney M.A."/>
            <person name="Auch B."/>
            <person name="Kono T."/>
            <person name="Mallez S."/>
            <person name="Zhang Y."/>
            <person name="Obille A."/>
            <person name="Becker A."/>
            <person name="Abrahante J.E."/>
            <person name="Garbe J."/>
            <person name="Badalamenti J.P."/>
            <person name="Herman A."/>
            <person name="Mangelson H."/>
            <person name="Liachko I."/>
            <person name="Sullivan S."/>
            <person name="Sone E.D."/>
            <person name="Koren S."/>
            <person name="Silverstein K.A.T."/>
            <person name="Beckman K.B."/>
            <person name="Gohl D.M."/>
        </authorList>
    </citation>
    <scope>NUCLEOTIDE SEQUENCE</scope>
    <source>
        <strain evidence="2">Duluth1</strain>
        <tissue evidence="2">Whole animal</tissue>
    </source>
</reference>
<gene>
    <name evidence="2" type="ORF">DPMN_075873</name>
</gene>
<reference evidence="2" key="2">
    <citation type="submission" date="2020-11" db="EMBL/GenBank/DDBJ databases">
        <authorList>
            <person name="McCartney M.A."/>
            <person name="Auch B."/>
            <person name="Kono T."/>
            <person name="Mallez S."/>
            <person name="Becker A."/>
            <person name="Gohl D.M."/>
            <person name="Silverstein K.A.T."/>
            <person name="Koren S."/>
            <person name="Bechman K.B."/>
            <person name="Herman A."/>
            <person name="Abrahante J.E."/>
            <person name="Garbe J."/>
        </authorList>
    </citation>
    <scope>NUCLEOTIDE SEQUENCE</scope>
    <source>
        <strain evidence="2">Duluth1</strain>
        <tissue evidence="2">Whole animal</tissue>
    </source>
</reference>
<keyword evidence="1" id="KW-0732">Signal</keyword>
<protein>
    <submittedName>
        <fullName evidence="2">Uncharacterized protein</fullName>
    </submittedName>
</protein>
<keyword evidence="3" id="KW-1185">Reference proteome</keyword>
<proteinExistence type="predicted"/>
<accession>A0A9D4BPW5</accession>
<evidence type="ECO:0000313" key="3">
    <source>
        <dbReference type="Proteomes" id="UP000828390"/>
    </source>
</evidence>
<dbReference type="AlphaFoldDB" id="A0A9D4BPW5"/>
<sequence length="118" mass="13605">MLMDVLIHHFFIAWFLLVGLRSEMVLDVPELREGVAGNITCSVYNVKHPAKIELSLDNKLLSDMKQKNMYDTVSGTYTSIKTVTAMERSWNDKSFQCLSYTIGPADKYFYHDFKNQTV</sequence>
<dbReference type="Proteomes" id="UP000828390">
    <property type="component" value="Unassembled WGS sequence"/>
</dbReference>
<evidence type="ECO:0000313" key="2">
    <source>
        <dbReference type="EMBL" id="KAH3700892.1"/>
    </source>
</evidence>
<dbReference type="EMBL" id="JAIWYP010000015">
    <property type="protein sequence ID" value="KAH3700892.1"/>
    <property type="molecule type" value="Genomic_DNA"/>
</dbReference>